<dbReference type="EMBL" id="FNXF01000025">
    <property type="protein sequence ID" value="SEI12578.1"/>
    <property type="molecule type" value="Genomic_DNA"/>
</dbReference>
<dbReference type="AlphaFoldDB" id="A0A1H6NH08"/>
<accession>A0A1H6NH08</accession>
<sequence length="79" mass="9668">MYFLGPTIQIPPKSKPKEWAKLYDALIEFRQEFAKKHEIGKVKLRHELEKAISELEQRGYNKEREKLIKEYEERLRRHT</sequence>
<evidence type="ECO:0000313" key="2">
    <source>
        <dbReference type="Proteomes" id="UP000199371"/>
    </source>
</evidence>
<reference evidence="2" key="1">
    <citation type="submission" date="2016-10" db="EMBL/GenBank/DDBJ databases">
        <authorList>
            <person name="Varghese N."/>
            <person name="Submissions S."/>
        </authorList>
    </citation>
    <scope>NUCLEOTIDE SEQUENCE [LARGE SCALE GENOMIC DNA]</scope>
    <source>
        <strain evidence="2">DSM 17616</strain>
    </source>
</reference>
<protein>
    <submittedName>
        <fullName evidence="1">Uncharacterized protein</fullName>
    </submittedName>
</protein>
<proteinExistence type="predicted"/>
<name>A0A1H6NH08_9GAMM</name>
<keyword evidence="2" id="KW-1185">Reference proteome</keyword>
<dbReference type="Proteomes" id="UP000199371">
    <property type="component" value="Unassembled WGS sequence"/>
</dbReference>
<gene>
    <name evidence="1" type="ORF">SAMN05660691_03970</name>
</gene>
<organism evidence="1 2">
    <name type="scientific">Rheinheimera pacifica</name>
    <dbReference type="NCBI Taxonomy" id="173990"/>
    <lineage>
        <taxon>Bacteria</taxon>
        <taxon>Pseudomonadati</taxon>
        <taxon>Pseudomonadota</taxon>
        <taxon>Gammaproteobacteria</taxon>
        <taxon>Chromatiales</taxon>
        <taxon>Chromatiaceae</taxon>
        <taxon>Rheinheimera</taxon>
    </lineage>
</organism>
<evidence type="ECO:0000313" key="1">
    <source>
        <dbReference type="EMBL" id="SEI12578.1"/>
    </source>
</evidence>